<reference evidence="3" key="2">
    <citation type="submission" date="2016-01" db="EMBL/GenBank/DDBJ databases">
        <authorList>
            <person name="Vorgias C.E."/>
        </authorList>
    </citation>
    <scope>NUCLEOTIDE SEQUENCE [LARGE SCALE GENOMIC DNA]</scope>
</reference>
<proteinExistence type="predicted"/>
<evidence type="ECO:0000313" key="2">
    <source>
        <dbReference type="EMBL" id="CUX77150.1"/>
    </source>
</evidence>
<dbReference type="KEGG" id="tch:CHITON_0371"/>
<evidence type="ECO:0000313" key="1">
    <source>
        <dbReference type="EMBL" id="ASJ15908.1"/>
    </source>
</evidence>
<keyword evidence="4" id="KW-1185">Reference proteome</keyword>
<dbReference type="Proteomes" id="UP000093069">
    <property type="component" value="Chromosome I"/>
</dbReference>
<dbReference type="Proteomes" id="UP000250189">
    <property type="component" value="Chromosome"/>
</dbReference>
<dbReference type="EMBL" id="CP015193">
    <property type="protein sequence ID" value="ASJ15908.1"/>
    <property type="molecule type" value="Genomic_DNA"/>
</dbReference>
<evidence type="ECO:0000313" key="4">
    <source>
        <dbReference type="Proteomes" id="UP000250189"/>
    </source>
</evidence>
<organism evidence="2 3">
    <name type="scientific">Thermococcus chitonophagus</name>
    <dbReference type="NCBI Taxonomy" id="54262"/>
    <lineage>
        <taxon>Archaea</taxon>
        <taxon>Methanobacteriati</taxon>
        <taxon>Methanobacteriota</taxon>
        <taxon>Thermococci</taxon>
        <taxon>Thermococcales</taxon>
        <taxon>Thermococcaceae</taxon>
        <taxon>Thermococcus</taxon>
    </lineage>
</organism>
<reference evidence="1 4" key="3">
    <citation type="submission" date="2016-04" db="EMBL/GenBank/DDBJ databases">
        <title>Complete genome sequence of Thermococcus chitonophagus type strain GC74.</title>
        <authorList>
            <person name="Oger P.M."/>
        </authorList>
    </citation>
    <scope>NUCLEOTIDE SEQUENCE [LARGE SCALE GENOMIC DNA]</scope>
    <source>
        <strain evidence="1 4">GC74</strain>
    </source>
</reference>
<accession>A0A160VQY7</accession>
<reference evidence="2" key="1">
    <citation type="submission" date="2016-01" db="EMBL/GenBank/DDBJ databases">
        <authorList>
            <person name="Oliw E.H."/>
        </authorList>
    </citation>
    <scope>NUCLEOTIDE SEQUENCE</scope>
    <source>
        <strain evidence="2">1</strain>
    </source>
</reference>
<dbReference type="GeneID" id="70784472"/>
<evidence type="ECO:0000313" key="3">
    <source>
        <dbReference type="Proteomes" id="UP000093069"/>
    </source>
</evidence>
<dbReference type="EMBL" id="LN999010">
    <property type="protein sequence ID" value="CUX77150.1"/>
    <property type="molecule type" value="Genomic_DNA"/>
</dbReference>
<gene>
    <name evidence="1" type="ORF">A3L04_01875</name>
    <name evidence="2" type="ORF">CHITON_0371</name>
</gene>
<dbReference type="STRING" id="54262.CHITON_0371"/>
<name>A0A160VQY7_9EURY</name>
<dbReference type="RefSeq" id="WP_231963836.1">
    <property type="nucleotide sequence ID" value="NZ_CP015193.1"/>
</dbReference>
<dbReference type="AlphaFoldDB" id="A0A160VQY7"/>
<sequence>MINVALNETKYSSVKIDAAKIYSEFGEIPKEEVVREILSELVKYSPSEKVREILRSIKGVKVLGVEFEVTHEVSLSEILERLNSMGRFGISY</sequence>
<protein>
    <submittedName>
        <fullName evidence="2">Uncharacterized protein</fullName>
    </submittedName>
</protein>